<gene>
    <name evidence="1" type="ORF">S03H2_26615</name>
</gene>
<dbReference type="AlphaFoldDB" id="X1G404"/>
<comment type="caution">
    <text evidence="1">The sequence shown here is derived from an EMBL/GenBank/DDBJ whole genome shotgun (WGS) entry which is preliminary data.</text>
</comment>
<sequence length="32" mass="3713">SGFISINPLFIYNGFNELYKKSSYVVHKGRPH</sequence>
<accession>X1G404</accession>
<name>X1G404_9ZZZZ</name>
<reference evidence="1" key="1">
    <citation type="journal article" date="2014" name="Front. Microbiol.">
        <title>High frequency of phylogenetically diverse reductive dehalogenase-homologous genes in deep subseafloor sedimentary metagenomes.</title>
        <authorList>
            <person name="Kawai M."/>
            <person name="Futagami T."/>
            <person name="Toyoda A."/>
            <person name="Takaki Y."/>
            <person name="Nishi S."/>
            <person name="Hori S."/>
            <person name="Arai W."/>
            <person name="Tsubouchi T."/>
            <person name="Morono Y."/>
            <person name="Uchiyama I."/>
            <person name="Ito T."/>
            <person name="Fujiyama A."/>
            <person name="Inagaki F."/>
            <person name="Takami H."/>
        </authorList>
    </citation>
    <scope>NUCLEOTIDE SEQUENCE</scope>
    <source>
        <strain evidence="1">Expedition CK06-06</strain>
    </source>
</reference>
<evidence type="ECO:0000313" key="1">
    <source>
        <dbReference type="EMBL" id="GAH52646.1"/>
    </source>
</evidence>
<proteinExistence type="predicted"/>
<dbReference type="EMBL" id="BARU01015518">
    <property type="protein sequence ID" value="GAH52646.1"/>
    <property type="molecule type" value="Genomic_DNA"/>
</dbReference>
<organism evidence="1">
    <name type="scientific">marine sediment metagenome</name>
    <dbReference type="NCBI Taxonomy" id="412755"/>
    <lineage>
        <taxon>unclassified sequences</taxon>
        <taxon>metagenomes</taxon>
        <taxon>ecological metagenomes</taxon>
    </lineage>
</organism>
<feature type="non-terminal residue" evidence="1">
    <location>
        <position position="1"/>
    </location>
</feature>
<protein>
    <submittedName>
        <fullName evidence="1">Uncharacterized protein</fullName>
    </submittedName>
</protein>